<dbReference type="eggNOG" id="ENOG5032GAY">
    <property type="taxonomic scope" value="Bacteria"/>
</dbReference>
<dbReference type="OrthoDB" id="3238060at2"/>
<gene>
    <name evidence="2" type="ORF">BITS_0087</name>
</gene>
<dbReference type="AlphaFoldDB" id="A0A087ECC3"/>
<evidence type="ECO:0000313" key="3">
    <source>
        <dbReference type="Proteomes" id="UP000029080"/>
    </source>
</evidence>
<reference evidence="2 3" key="1">
    <citation type="submission" date="2014-03" db="EMBL/GenBank/DDBJ databases">
        <title>Genomics of Bifidobacteria.</title>
        <authorList>
            <person name="Ventura M."/>
            <person name="Milani C."/>
            <person name="Lugli G.A."/>
        </authorList>
    </citation>
    <scope>NUCLEOTIDE SEQUENCE [LARGE SCALE GENOMIC DNA]</scope>
    <source>
        <strain evidence="2 3">JCM 13495</strain>
    </source>
</reference>
<sequence>MDMLERMSATSQSENADAVSEQVEQNQSAEGAEQSKPANPDGYETLTSTYERLRHSEDSSELSAFARRTLPDRSDQAAFSRATALLEAVAGNSHTPVEDRVFLAQTMPFPNVLVKLSVDPADEVRQAVAANEHAKNWLVGRLTKDASAVVRDSALRNPQTSWKMRLEGAQNEQMDAQTLDFLASLGVAVEANAPQVLTVMVRRAVALNPNTSQETLERLSHDEAPDVSRAALRAMQG</sequence>
<dbReference type="Gene3D" id="1.25.10.10">
    <property type="entry name" value="Leucine-rich Repeat Variant"/>
    <property type="match status" value="1"/>
</dbReference>
<name>A0A087ECC3_9BIFI</name>
<dbReference type="InterPro" id="IPR004830">
    <property type="entry name" value="LRR_variant"/>
</dbReference>
<keyword evidence="3" id="KW-1185">Reference proteome</keyword>
<dbReference type="InterPro" id="IPR011989">
    <property type="entry name" value="ARM-like"/>
</dbReference>
<dbReference type="EMBL" id="JGZU01000015">
    <property type="protein sequence ID" value="KFJ05424.1"/>
    <property type="molecule type" value="Genomic_DNA"/>
</dbReference>
<evidence type="ECO:0000313" key="2">
    <source>
        <dbReference type="EMBL" id="KFJ05424.1"/>
    </source>
</evidence>
<comment type="caution">
    <text evidence="2">The sequence shown here is derived from an EMBL/GenBank/DDBJ whole genome shotgun (WGS) entry which is preliminary data.</text>
</comment>
<dbReference type="Proteomes" id="UP000029080">
    <property type="component" value="Unassembled WGS sequence"/>
</dbReference>
<evidence type="ECO:0000256" key="1">
    <source>
        <dbReference type="SAM" id="MobiDB-lite"/>
    </source>
</evidence>
<feature type="region of interest" description="Disordered" evidence="1">
    <location>
        <begin position="1"/>
        <end position="46"/>
    </location>
</feature>
<accession>A0A087ECC3</accession>
<dbReference type="STRING" id="356829.BITS_0087"/>
<dbReference type="Pfam" id="PF01816">
    <property type="entry name" value="LRV"/>
    <property type="match status" value="1"/>
</dbReference>
<organism evidence="2 3">
    <name type="scientific">Bifidobacterium tsurumiense</name>
    <dbReference type="NCBI Taxonomy" id="356829"/>
    <lineage>
        <taxon>Bacteria</taxon>
        <taxon>Bacillati</taxon>
        <taxon>Actinomycetota</taxon>
        <taxon>Actinomycetes</taxon>
        <taxon>Bifidobacteriales</taxon>
        <taxon>Bifidobacteriaceae</taxon>
        <taxon>Bifidobacterium</taxon>
    </lineage>
</organism>
<proteinExistence type="predicted"/>
<protein>
    <submittedName>
        <fullName evidence="2">AbrB family transcriptional regulator</fullName>
    </submittedName>
</protein>